<keyword evidence="2" id="KW-0378">Hydrolase</keyword>
<accession>A0A821XC97</accession>
<feature type="non-terminal residue" evidence="6">
    <location>
        <position position="1"/>
    </location>
</feature>
<name>A0A821XC97_9BILA</name>
<evidence type="ECO:0000259" key="5">
    <source>
        <dbReference type="Pfam" id="PF21365"/>
    </source>
</evidence>
<evidence type="ECO:0000256" key="3">
    <source>
        <dbReference type="ARBA" id="ARBA00023180"/>
    </source>
</evidence>
<keyword evidence="3" id="KW-0325">Glycoprotein</keyword>
<evidence type="ECO:0000313" key="6">
    <source>
        <dbReference type="EMBL" id="CAF4939630.1"/>
    </source>
</evidence>
<evidence type="ECO:0000256" key="4">
    <source>
        <dbReference type="ARBA" id="ARBA00023295"/>
    </source>
</evidence>
<evidence type="ECO:0000256" key="2">
    <source>
        <dbReference type="ARBA" id="ARBA00022801"/>
    </source>
</evidence>
<dbReference type="Pfam" id="PF21365">
    <property type="entry name" value="Glyco_hydro_31_3rd"/>
    <property type="match status" value="1"/>
</dbReference>
<evidence type="ECO:0000313" key="7">
    <source>
        <dbReference type="Proteomes" id="UP000663873"/>
    </source>
</evidence>
<keyword evidence="7" id="KW-1185">Reference proteome</keyword>
<dbReference type="Proteomes" id="UP000663873">
    <property type="component" value="Unassembled WGS sequence"/>
</dbReference>
<dbReference type="Gene3D" id="3.20.20.80">
    <property type="entry name" value="Glycosidases"/>
    <property type="match status" value="1"/>
</dbReference>
<dbReference type="InterPro" id="IPR048395">
    <property type="entry name" value="Glyco_hydro_31_C"/>
</dbReference>
<evidence type="ECO:0000256" key="1">
    <source>
        <dbReference type="ARBA" id="ARBA00022729"/>
    </source>
</evidence>
<reference evidence="6" key="1">
    <citation type="submission" date="2021-02" db="EMBL/GenBank/DDBJ databases">
        <authorList>
            <person name="Nowell W R."/>
        </authorList>
    </citation>
    <scope>NUCLEOTIDE SEQUENCE</scope>
</reference>
<dbReference type="AlphaFoldDB" id="A0A821XC97"/>
<keyword evidence="4" id="KW-0326">Glycosidase</keyword>
<keyword evidence="1" id="KW-0732">Signal</keyword>
<dbReference type="EMBL" id="CAJOBP010088658">
    <property type="protein sequence ID" value="CAF4939630.1"/>
    <property type="molecule type" value="Genomic_DNA"/>
</dbReference>
<dbReference type="PANTHER" id="PTHR22762:SF54">
    <property type="entry name" value="BCDNA.GH04962"/>
    <property type="match status" value="1"/>
</dbReference>
<organism evidence="6 7">
    <name type="scientific">Rotaria socialis</name>
    <dbReference type="NCBI Taxonomy" id="392032"/>
    <lineage>
        <taxon>Eukaryota</taxon>
        <taxon>Metazoa</taxon>
        <taxon>Spiralia</taxon>
        <taxon>Gnathifera</taxon>
        <taxon>Rotifera</taxon>
        <taxon>Eurotatoria</taxon>
        <taxon>Bdelloidea</taxon>
        <taxon>Philodinida</taxon>
        <taxon>Philodinidae</taxon>
        <taxon>Rotaria</taxon>
    </lineage>
</organism>
<comment type="caution">
    <text evidence="6">The sequence shown here is derived from an EMBL/GenBank/DDBJ whole genome shotgun (WGS) entry which is preliminary data.</text>
</comment>
<gene>
    <name evidence="6" type="ORF">UJA718_LOCUS47256</name>
</gene>
<protein>
    <recommendedName>
        <fullName evidence="5">Glycosyl hydrolase family 31 C-terminal domain-containing protein</fullName>
    </recommendedName>
</protein>
<dbReference type="PANTHER" id="PTHR22762">
    <property type="entry name" value="ALPHA-GLUCOSIDASE"/>
    <property type="match status" value="1"/>
</dbReference>
<dbReference type="GO" id="GO:0006491">
    <property type="term" value="P:N-glycan processing"/>
    <property type="evidence" value="ECO:0007669"/>
    <property type="project" value="TreeGrafter"/>
</dbReference>
<sequence>EERYTYLPYWYTLFYKQERQGIPPMLPLWANFPKDKNTFKTEDSFMIGTYR</sequence>
<feature type="domain" description="Glycosyl hydrolase family 31 C-terminal" evidence="5">
    <location>
        <begin position="21"/>
        <end position="49"/>
    </location>
</feature>
<dbReference type="GO" id="GO:0090599">
    <property type="term" value="F:alpha-glucosidase activity"/>
    <property type="evidence" value="ECO:0007669"/>
    <property type="project" value="TreeGrafter"/>
</dbReference>
<proteinExistence type="predicted"/>